<keyword evidence="3 6" id="KW-0812">Transmembrane</keyword>
<dbReference type="GO" id="GO:0007165">
    <property type="term" value="P:signal transduction"/>
    <property type="evidence" value="ECO:0007669"/>
    <property type="project" value="TreeGrafter"/>
</dbReference>
<dbReference type="Proteomes" id="UP000030746">
    <property type="component" value="Unassembled WGS sequence"/>
</dbReference>
<dbReference type="InterPro" id="IPR036938">
    <property type="entry name" value="PAP2/HPO_sf"/>
</dbReference>
<dbReference type="CTD" id="20233924"/>
<dbReference type="GeneID" id="20233924"/>
<dbReference type="PANTHER" id="PTHR10165:SF103">
    <property type="entry name" value="PHOSPHOLIPID PHOSPHATASE HOMOLOG 1.2 HOMOLOG"/>
    <property type="match status" value="1"/>
</dbReference>
<dbReference type="GO" id="GO:0005886">
    <property type="term" value="C:plasma membrane"/>
    <property type="evidence" value="ECO:0007669"/>
    <property type="project" value="TreeGrafter"/>
</dbReference>
<accession>V4CLW5</accession>
<dbReference type="HOGENOM" id="CLU_021458_3_2_1"/>
<reference evidence="8 9" key="1">
    <citation type="journal article" date="2013" name="Nature">
        <title>Insights into bilaterian evolution from three spiralian genomes.</title>
        <authorList>
            <person name="Simakov O."/>
            <person name="Marletaz F."/>
            <person name="Cho S.J."/>
            <person name="Edsinger-Gonzales E."/>
            <person name="Havlak P."/>
            <person name="Hellsten U."/>
            <person name="Kuo D.H."/>
            <person name="Larsson T."/>
            <person name="Lv J."/>
            <person name="Arendt D."/>
            <person name="Savage R."/>
            <person name="Osoegawa K."/>
            <person name="de Jong P."/>
            <person name="Grimwood J."/>
            <person name="Chapman J.A."/>
            <person name="Shapiro H."/>
            <person name="Aerts A."/>
            <person name="Otillar R.P."/>
            <person name="Terry A.Y."/>
            <person name="Boore J.L."/>
            <person name="Grigoriev I.V."/>
            <person name="Lindberg D.R."/>
            <person name="Seaver E.C."/>
            <person name="Weisblat D.A."/>
            <person name="Putnam N.H."/>
            <person name="Rokhsar D.S."/>
        </authorList>
    </citation>
    <scope>NUCLEOTIDE SEQUENCE [LARGE SCALE GENOMIC DNA]</scope>
</reference>
<protein>
    <recommendedName>
        <fullName evidence="7">Phosphatidic acid phosphatase type 2/haloperoxidase domain-containing protein</fullName>
    </recommendedName>
</protein>
<dbReference type="AlphaFoldDB" id="V4CLW5"/>
<proteinExistence type="inferred from homology"/>
<dbReference type="PANTHER" id="PTHR10165">
    <property type="entry name" value="LIPID PHOSPHATE PHOSPHATASE"/>
    <property type="match status" value="1"/>
</dbReference>
<dbReference type="GO" id="GO:0008195">
    <property type="term" value="F:phosphatidate phosphatase activity"/>
    <property type="evidence" value="ECO:0007669"/>
    <property type="project" value="TreeGrafter"/>
</dbReference>
<feature type="transmembrane region" description="Helical" evidence="6">
    <location>
        <begin position="32"/>
        <end position="52"/>
    </location>
</feature>
<dbReference type="STRING" id="225164.V4CLW5"/>
<evidence type="ECO:0000259" key="7">
    <source>
        <dbReference type="SMART" id="SM00014"/>
    </source>
</evidence>
<gene>
    <name evidence="8" type="ORF">LOTGIDRAFT_137546</name>
</gene>
<dbReference type="SUPFAM" id="SSF48317">
    <property type="entry name" value="Acid phosphatase/Vanadium-dependent haloperoxidase"/>
    <property type="match status" value="1"/>
</dbReference>
<evidence type="ECO:0000256" key="6">
    <source>
        <dbReference type="SAM" id="Phobius"/>
    </source>
</evidence>
<dbReference type="OMA" id="TCTENEH"/>
<evidence type="ECO:0000256" key="4">
    <source>
        <dbReference type="ARBA" id="ARBA00022989"/>
    </source>
</evidence>
<feature type="domain" description="Phosphatidic acid phosphatase type 2/haloperoxidase" evidence="7">
    <location>
        <begin position="78"/>
        <end position="222"/>
    </location>
</feature>
<evidence type="ECO:0000313" key="9">
    <source>
        <dbReference type="Proteomes" id="UP000030746"/>
    </source>
</evidence>
<organism evidence="8 9">
    <name type="scientific">Lottia gigantea</name>
    <name type="common">Giant owl limpet</name>
    <dbReference type="NCBI Taxonomy" id="225164"/>
    <lineage>
        <taxon>Eukaryota</taxon>
        <taxon>Metazoa</taxon>
        <taxon>Spiralia</taxon>
        <taxon>Lophotrochozoa</taxon>
        <taxon>Mollusca</taxon>
        <taxon>Gastropoda</taxon>
        <taxon>Patellogastropoda</taxon>
        <taxon>Lottioidea</taxon>
        <taxon>Lottiidae</taxon>
        <taxon>Lottia</taxon>
    </lineage>
</organism>
<evidence type="ECO:0000256" key="5">
    <source>
        <dbReference type="ARBA" id="ARBA00023136"/>
    </source>
</evidence>
<dbReference type="SMART" id="SM00014">
    <property type="entry name" value="acidPPc"/>
    <property type="match status" value="1"/>
</dbReference>
<keyword evidence="5 6" id="KW-0472">Membrane</keyword>
<name>V4CLW5_LOTGI</name>
<dbReference type="InterPro" id="IPR043216">
    <property type="entry name" value="PAP-like"/>
</dbReference>
<keyword evidence="4 6" id="KW-1133">Transmembrane helix</keyword>
<sequence>MPVLGLFLVGSPFKLGFHCDDRSIQYPYHHDSVTVPVLLAGGLGIPFITIIMTEVCRMLIRSRNDKRPSEIWIAAKGIGLFLFGTMVTKVFTEVIKFSTGRLRPHFIDLCRPDFSKINCSIGYIMEYECTNNEVSEKLLRASRLSFPSGHSSFATFSAVFVVLYLQYRMVVSFSHLLRPVLQMSVILLAVWCGVTRVTDNKHFTSDVLGGSILGSGLACIIVSL</sequence>
<comment type="subcellular location">
    <subcellularLocation>
        <location evidence="1">Membrane</location>
        <topology evidence="1">Multi-pass membrane protein</topology>
    </subcellularLocation>
</comment>
<keyword evidence="9" id="KW-1185">Reference proteome</keyword>
<dbReference type="GO" id="GO:0006644">
    <property type="term" value="P:phospholipid metabolic process"/>
    <property type="evidence" value="ECO:0007669"/>
    <property type="project" value="InterPro"/>
</dbReference>
<evidence type="ECO:0000313" key="8">
    <source>
        <dbReference type="EMBL" id="ESP03310.1"/>
    </source>
</evidence>
<dbReference type="Pfam" id="PF01569">
    <property type="entry name" value="PAP2"/>
    <property type="match status" value="1"/>
</dbReference>
<dbReference type="RefSeq" id="XP_009045983.1">
    <property type="nucleotide sequence ID" value="XM_009047735.1"/>
</dbReference>
<dbReference type="EMBL" id="KB200049">
    <property type="protein sequence ID" value="ESP03310.1"/>
    <property type="molecule type" value="Genomic_DNA"/>
</dbReference>
<comment type="similarity">
    <text evidence="2">Belongs to the PA-phosphatase related phosphoesterase family.</text>
</comment>
<evidence type="ECO:0000256" key="1">
    <source>
        <dbReference type="ARBA" id="ARBA00004141"/>
    </source>
</evidence>
<evidence type="ECO:0000256" key="3">
    <source>
        <dbReference type="ARBA" id="ARBA00022692"/>
    </source>
</evidence>
<dbReference type="Gene3D" id="1.20.144.10">
    <property type="entry name" value="Phosphatidic acid phosphatase type 2/haloperoxidase"/>
    <property type="match status" value="1"/>
</dbReference>
<dbReference type="InterPro" id="IPR000326">
    <property type="entry name" value="PAP2/HPO"/>
</dbReference>
<dbReference type="KEGG" id="lgi:LOTGIDRAFT_137546"/>
<evidence type="ECO:0000256" key="2">
    <source>
        <dbReference type="ARBA" id="ARBA00008816"/>
    </source>
</evidence>
<feature type="transmembrane region" description="Helical" evidence="6">
    <location>
        <begin position="73"/>
        <end position="92"/>
    </location>
</feature>
<dbReference type="OrthoDB" id="8907274at2759"/>
<dbReference type="GO" id="GO:0046839">
    <property type="term" value="P:phospholipid dephosphorylation"/>
    <property type="evidence" value="ECO:0007669"/>
    <property type="project" value="TreeGrafter"/>
</dbReference>
<dbReference type="CDD" id="cd03384">
    <property type="entry name" value="PAP2_wunen"/>
    <property type="match status" value="1"/>
</dbReference>